<dbReference type="InterPro" id="IPR027417">
    <property type="entry name" value="P-loop_NTPase"/>
</dbReference>
<dbReference type="EMBL" id="CP029462">
    <property type="protein sequence ID" value="AXL22104.1"/>
    <property type="molecule type" value="Genomic_DNA"/>
</dbReference>
<proteinExistence type="predicted"/>
<evidence type="ECO:0000259" key="1">
    <source>
        <dbReference type="Pfam" id="PF09820"/>
    </source>
</evidence>
<name>A0A346B1W1_9FIRM</name>
<dbReference type="AlphaFoldDB" id="A0A346B1W1"/>
<dbReference type="Pfam" id="PF08011">
    <property type="entry name" value="PDDEXK_9"/>
    <property type="match status" value="1"/>
</dbReference>
<dbReference type="SUPFAM" id="SSF52540">
    <property type="entry name" value="P-loop containing nucleoside triphosphate hydrolases"/>
    <property type="match status" value="1"/>
</dbReference>
<dbReference type="OrthoDB" id="1050390at2"/>
<organism evidence="2 3">
    <name type="scientific">Megasphaera stantonii</name>
    <dbReference type="NCBI Taxonomy" id="2144175"/>
    <lineage>
        <taxon>Bacteria</taxon>
        <taxon>Bacillati</taxon>
        <taxon>Bacillota</taxon>
        <taxon>Negativicutes</taxon>
        <taxon>Veillonellales</taxon>
        <taxon>Veillonellaceae</taxon>
        <taxon>Megasphaera</taxon>
    </lineage>
</organism>
<accession>A0A346B1W1</accession>
<dbReference type="PANTHER" id="PTHR34825:SF1">
    <property type="entry name" value="AAA-ATPASE-LIKE DOMAIN-CONTAINING PROTEIN"/>
    <property type="match status" value="1"/>
</dbReference>
<evidence type="ECO:0000313" key="2">
    <source>
        <dbReference type="EMBL" id="AXL22104.1"/>
    </source>
</evidence>
<dbReference type="InterPro" id="IPR012547">
    <property type="entry name" value="PDDEXK_9"/>
</dbReference>
<feature type="domain" description="AAA-ATPase-like" evidence="1">
    <location>
        <begin position="17"/>
        <end position="205"/>
    </location>
</feature>
<reference evidence="2 3" key="1">
    <citation type="submission" date="2018-05" db="EMBL/GenBank/DDBJ databases">
        <title>Complete genome sequence of Megasphaera sp. AJH120T, isolated from the ceca of a chicken.</title>
        <authorList>
            <person name="Maki J."/>
            <person name="Looft T."/>
        </authorList>
    </citation>
    <scope>NUCLEOTIDE SEQUENCE [LARGE SCALE GENOMIC DNA]</scope>
    <source>
        <strain evidence="2 3">AJH120</strain>
    </source>
</reference>
<dbReference type="RefSeq" id="WP_107196054.1">
    <property type="nucleotide sequence ID" value="NZ_CP029462.1"/>
</dbReference>
<dbReference type="InterPro" id="IPR018631">
    <property type="entry name" value="AAA-ATPase-like_dom"/>
</dbReference>
<protein>
    <submittedName>
        <fullName evidence="2">AAA family ATPase</fullName>
    </submittedName>
</protein>
<dbReference type="KEGG" id="meg:DKB62_11335"/>
<dbReference type="PANTHER" id="PTHR34825">
    <property type="entry name" value="CONSERVED PROTEIN, WITH A WEAK D-GALACTARATE DEHYDRATASE/ALTRONATE HYDROLASE DOMAIN"/>
    <property type="match status" value="1"/>
</dbReference>
<dbReference type="Proteomes" id="UP000254337">
    <property type="component" value="Chromosome"/>
</dbReference>
<sequence>MGIYLNPGSDKFQEALRSAIYVDKSSMIAYTNRIFKSSNKYICVSRPRRFGKSMAANMLSAYYDRTVDGSRVFRGLNITDDADFDTYRNQCDVLFLNMQEFLSRSMDMASMLDLLKRRILHDVLREYPDVEYFDRADMIGCLGDVYAETNCPFVVIIDEWDCIFREYRNDYQAQRQYLDFLRDWLKDKAYIGLAYMTGILPIKKYGTHSALNMFTEFSMTNPRELMPFVGFTAEEVRNLCEQYHMDYEETMSWYDGYQFRDMTSICNPRSVASAMESGILDTYWTETETFEALKVYIDMNFSGLRDTIVRLMAGGRQKIDTRSFVNDMTTFHSADDVLTLLVHLGYLGYDFDTKEVFIPNREIMGEYVTATRVSQWSEIVHSVLQSDRLLQATWNGDEEAVAKGLEEAHLHTSHLQYNDENALSYTVSLAYYSARQYYTIIRELPTGKGFADMAFLPKKKYADKPAMIVELKWDGTADTALRQIRDKHCTEALKDYKGNIFCVGITYDRGSKKHTCRIETETM</sequence>
<dbReference type="Pfam" id="PF09820">
    <property type="entry name" value="AAA-ATPase_like"/>
    <property type="match status" value="1"/>
</dbReference>
<keyword evidence="3" id="KW-1185">Reference proteome</keyword>
<evidence type="ECO:0000313" key="3">
    <source>
        <dbReference type="Proteomes" id="UP000254337"/>
    </source>
</evidence>
<gene>
    <name evidence="2" type="ORF">DKB62_11335</name>
</gene>